<evidence type="ECO:0000256" key="5">
    <source>
        <dbReference type="ARBA" id="ARBA00022840"/>
    </source>
</evidence>
<dbReference type="NCBIfam" id="TIGR01240">
    <property type="entry name" value="mevDPdecarb"/>
    <property type="match status" value="1"/>
</dbReference>
<dbReference type="AlphaFoldDB" id="A0A239T213"/>
<dbReference type="GO" id="GO:0005524">
    <property type="term" value="F:ATP binding"/>
    <property type="evidence" value="ECO:0007669"/>
    <property type="project" value="UniProtKB-KW"/>
</dbReference>
<dbReference type="InterPro" id="IPR053859">
    <property type="entry name" value="MVD-like_N"/>
</dbReference>
<dbReference type="InterPro" id="IPR029765">
    <property type="entry name" value="Mev_diP_decarb"/>
</dbReference>
<dbReference type="EC" id="4.1.1.33" evidence="2"/>
<dbReference type="KEGG" id="smen:SAMEA4412692_2091"/>
<dbReference type="SUPFAM" id="SSF55060">
    <property type="entry name" value="GHMP Kinase, C-terminal domain"/>
    <property type="match status" value="1"/>
</dbReference>
<evidence type="ECO:0000256" key="3">
    <source>
        <dbReference type="ARBA" id="ARBA00022516"/>
    </source>
</evidence>
<evidence type="ECO:0000259" key="9">
    <source>
        <dbReference type="Pfam" id="PF22700"/>
    </source>
</evidence>
<feature type="domain" description="Diphosphomevalonate decarboxylase-like N-terminal" evidence="9">
    <location>
        <begin position="31"/>
        <end position="186"/>
    </location>
</feature>
<keyword evidence="3" id="KW-0444">Lipid biosynthesis</keyword>
<dbReference type="FunFam" id="3.30.230.10:FF:000072">
    <property type="entry name" value="Diphosphomevalonate decarboxylase"/>
    <property type="match status" value="1"/>
</dbReference>
<evidence type="ECO:0000256" key="1">
    <source>
        <dbReference type="ARBA" id="ARBA00008831"/>
    </source>
</evidence>
<dbReference type="GO" id="GO:0004163">
    <property type="term" value="F:diphosphomevalonate decarboxylase activity"/>
    <property type="evidence" value="ECO:0007669"/>
    <property type="project" value="UniProtKB-EC"/>
</dbReference>
<evidence type="ECO:0000256" key="4">
    <source>
        <dbReference type="ARBA" id="ARBA00022741"/>
    </source>
</evidence>
<name>A0A239T213_9STRE</name>
<dbReference type="PANTHER" id="PTHR10977">
    <property type="entry name" value="DIPHOSPHOMEVALONATE DECARBOXYLASE"/>
    <property type="match status" value="1"/>
</dbReference>
<keyword evidence="5" id="KW-0067">ATP-binding</keyword>
<reference evidence="10 11" key="1">
    <citation type="submission" date="2017-06" db="EMBL/GenBank/DDBJ databases">
        <authorList>
            <consortium name="Pathogen Informatics"/>
        </authorList>
    </citation>
    <scope>NUCLEOTIDE SEQUENCE [LARGE SCALE GENOMIC DNA]</scope>
    <source>
        <strain evidence="10 11">NCTC13788</strain>
    </source>
</reference>
<dbReference type="SUPFAM" id="SSF54211">
    <property type="entry name" value="Ribosomal protein S5 domain 2-like"/>
    <property type="match status" value="1"/>
</dbReference>
<sequence length="365" mass="40600">MTALKMNNPNQFGELLHQTDLKGATVGRARAHTNIALIKYWGKRDKSLFLPMNSSLSLTLDAFYTDTQVIFDENLTEDCFVLNGLTQSETETAKISRFLDLFRQDFKENRKAHVMSYNFVPTAAGLASSASAFAALAMATQEALGLELDRETLSTYARQGSGSSTRSLFGGFVEWDMGTNSSDSVARPVDDADWDVAMIVLAINTQQKKVSSRVGMEHTVATSPFYPAWVETSKQDLAAIKKAIAQRDFTKMGAITEHNGMKMHATMLSANPPFTYWEPESVRVQNLVRQVREKTGLLAYMTMDAGPNIKILCRASEMNQLVAVLAQDFPREKIITSLPGRAAHHLTAEDWQASQMVFYEQSNKN</sequence>
<keyword evidence="4" id="KW-0547">Nucleotide-binding</keyword>
<dbReference type="EMBL" id="LT906439">
    <property type="protein sequence ID" value="SNU90984.1"/>
    <property type="molecule type" value="Genomic_DNA"/>
</dbReference>
<dbReference type="InterPro" id="IPR014721">
    <property type="entry name" value="Ribsml_uS5_D2-typ_fold_subgr"/>
</dbReference>
<dbReference type="PIRSF" id="PIRSF015950">
    <property type="entry name" value="Mev_P_decrbx"/>
    <property type="match status" value="1"/>
</dbReference>
<dbReference type="InterPro" id="IPR005935">
    <property type="entry name" value="Mev_decarb"/>
</dbReference>
<keyword evidence="6" id="KW-0443">Lipid metabolism</keyword>
<dbReference type="InterPro" id="IPR020568">
    <property type="entry name" value="Ribosomal_Su5_D2-typ_SF"/>
</dbReference>
<dbReference type="PANTHER" id="PTHR10977:SF3">
    <property type="entry name" value="DIPHOSPHOMEVALONATE DECARBOXYLASE"/>
    <property type="match status" value="1"/>
</dbReference>
<evidence type="ECO:0000256" key="2">
    <source>
        <dbReference type="ARBA" id="ARBA00012296"/>
    </source>
</evidence>
<evidence type="ECO:0000313" key="11">
    <source>
        <dbReference type="Proteomes" id="UP000215185"/>
    </source>
</evidence>
<dbReference type="Gene3D" id="3.30.230.10">
    <property type="match status" value="1"/>
</dbReference>
<dbReference type="GO" id="GO:0005829">
    <property type="term" value="C:cytosol"/>
    <property type="evidence" value="ECO:0007669"/>
    <property type="project" value="InterPro"/>
</dbReference>
<keyword evidence="7" id="KW-0456">Lyase</keyword>
<dbReference type="Gene3D" id="3.30.70.890">
    <property type="entry name" value="GHMP kinase, C-terminal domain"/>
    <property type="match status" value="1"/>
</dbReference>
<dbReference type="InterPro" id="IPR041431">
    <property type="entry name" value="Mvd1_C"/>
</dbReference>
<gene>
    <name evidence="10" type="ORF">SAMEA4412692_02091</name>
</gene>
<dbReference type="Pfam" id="PF22700">
    <property type="entry name" value="MVD-like_N"/>
    <property type="match status" value="1"/>
</dbReference>
<organism evidence="10 11">
    <name type="scientific">Streptococcus merionis</name>
    <dbReference type="NCBI Taxonomy" id="400065"/>
    <lineage>
        <taxon>Bacteria</taxon>
        <taxon>Bacillati</taxon>
        <taxon>Bacillota</taxon>
        <taxon>Bacilli</taxon>
        <taxon>Lactobacillales</taxon>
        <taxon>Streptococcaceae</taxon>
        <taxon>Streptococcus</taxon>
    </lineage>
</organism>
<dbReference type="eggNOG" id="COG3407">
    <property type="taxonomic scope" value="Bacteria"/>
</dbReference>
<evidence type="ECO:0000256" key="7">
    <source>
        <dbReference type="ARBA" id="ARBA00023239"/>
    </source>
</evidence>
<proteinExistence type="inferred from homology"/>
<dbReference type="STRING" id="1123308.GCA_000380085_01536"/>
<dbReference type="Pfam" id="PF18376">
    <property type="entry name" value="MDD_C"/>
    <property type="match status" value="1"/>
</dbReference>
<comment type="similarity">
    <text evidence="1">Belongs to the diphosphomevalonate decarboxylase family.</text>
</comment>
<feature type="domain" description="Mvd1 C-terminal" evidence="8">
    <location>
        <begin position="198"/>
        <end position="340"/>
    </location>
</feature>
<evidence type="ECO:0000259" key="8">
    <source>
        <dbReference type="Pfam" id="PF18376"/>
    </source>
</evidence>
<keyword evidence="11" id="KW-1185">Reference proteome</keyword>
<protein>
    <recommendedName>
        <fullName evidence="2">diphosphomevalonate decarboxylase</fullName>
        <ecNumber evidence="2">4.1.1.33</ecNumber>
    </recommendedName>
</protein>
<dbReference type="GO" id="GO:0019287">
    <property type="term" value="P:isopentenyl diphosphate biosynthetic process, mevalonate pathway"/>
    <property type="evidence" value="ECO:0007669"/>
    <property type="project" value="InterPro"/>
</dbReference>
<dbReference type="InterPro" id="IPR036554">
    <property type="entry name" value="GHMP_kinase_C_sf"/>
</dbReference>
<accession>A0A239T213</accession>
<dbReference type="Proteomes" id="UP000215185">
    <property type="component" value="Chromosome 1"/>
</dbReference>
<evidence type="ECO:0000256" key="6">
    <source>
        <dbReference type="ARBA" id="ARBA00023098"/>
    </source>
</evidence>
<evidence type="ECO:0000313" key="10">
    <source>
        <dbReference type="EMBL" id="SNU90984.1"/>
    </source>
</evidence>